<dbReference type="GO" id="GO:0006891">
    <property type="term" value="P:intra-Golgi vesicle-mediated transport"/>
    <property type="evidence" value="ECO:0007669"/>
    <property type="project" value="TreeGrafter"/>
</dbReference>
<evidence type="ECO:0000256" key="8">
    <source>
        <dbReference type="ARBA" id="ARBA00031344"/>
    </source>
</evidence>
<evidence type="ECO:0000256" key="1">
    <source>
        <dbReference type="ARBA" id="ARBA00004395"/>
    </source>
</evidence>
<accession>A0A420IBJ4</accession>
<dbReference type="GO" id="GO:0007030">
    <property type="term" value="P:Golgi organization"/>
    <property type="evidence" value="ECO:0007669"/>
    <property type="project" value="InterPro"/>
</dbReference>
<keyword evidence="4" id="KW-0813">Transport</keyword>
<dbReference type="GO" id="GO:0017119">
    <property type="term" value="C:Golgi transport complex"/>
    <property type="evidence" value="ECO:0007669"/>
    <property type="project" value="TreeGrafter"/>
</dbReference>
<reference evidence="11 12" key="1">
    <citation type="journal article" date="2018" name="BMC Genomics">
        <title>Comparative genome analyses reveal sequence features reflecting distinct modes of host-adaptation between dicot and monocot powdery mildew.</title>
        <authorList>
            <person name="Wu Y."/>
            <person name="Ma X."/>
            <person name="Pan Z."/>
            <person name="Kale S.D."/>
            <person name="Song Y."/>
            <person name="King H."/>
            <person name="Zhang Q."/>
            <person name="Presley C."/>
            <person name="Deng X."/>
            <person name="Wei C.I."/>
            <person name="Xiao S."/>
        </authorList>
    </citation>
    <scope>NUCLEOTIDE SEQUENCE [LARGE SCALE GENOMIC DNA]</scope>
    <source>
        <strain evidence="11">UMSG1</strain>
    </source>
</reference>
<organism evidence="11 12">
    <name type="scientific">Golovinomyces cichoracearum</name>
    <dbReference type="NCBI Taxonomy" id="62708"/>
    <lineage>
        <taxon>Eukaryota</taxon>
        <taxon>Fungi</taxon>
        <taxon>Dikarya</taxon>
        <taxon>Ascomycota</taxon>
        <taxon>Pezizomycotina</taxon>
        <taxon>Leotiomycetes</taxon>
        <taxon>Erysiphales</taxon>
        <taxon>Erysiphaceae</taxon>
        <taxon>Golovinomyces</taxon>
    </lineage>
</organism>
<evidence type="ECO:0000256" key="6">
    <source>
        <dbReference type="ARBA" id="ARBA00023034"/>
    </source>
</evidence>
<evidence type="ECO:0000256" key="3">
    <source>
        <dbReference type="ARBA" id="ARBA00020977"/>
    </source>
</evidence>
<evidence type="ECO:0000256" key="2">
    <source>
        <dbReference type="ARBA" id="ARBA00007603"/>
    </source>
</evidence>
<evidence type="ECO:0000256" key="9">
    <source>
        <dbReference type="SAM" id="MobiDB-lite"/>
    </source>
</evidence>
<feature type="region of interest" description="Disordered" evidence="9">
    <location>
        <begin position="1"/>
        <end position="26"/>
    </location>
</feature>
<sequence>MNKSTLRSGIRGDSEDENEDDLPSPEELLRSDFISSDFNASNYLSSLCDRHQSLEDLQSDLRERSQFLSQELIDLVNYNYERFLSLGSDLNGGEEQLEDVRVGLLGFKSGVMDVRGKVKTKKDKLERLLIEKIKIRRQISLGRKLLEVDVRLEELEGNLVVVSPVQNAIGSVESGTRGQFHDKYTEDEPTANCKIPDINFQKFSCLATDYRSLESLMADVGIDHPYIKAQQTRMIRNKKIILTNLSKEIHQTKVSKDKSRLLDLLGIYRELGAAGEVIGILQEFDRRG</sequence>
<dbReference type="GO" id="GO:0000139">
    <property type="term" value="C:Golgi membrane"/>
    <property type="evidence" value="ECO:0007669"/>
    <property type="project" value="UniProtKB-SubCell"/>
</dbReference>
<dbReference type="PANTHER" id="PTHR12961">
    <property type="entry name" value="CONSERVED OLIGOMERIC GOLGI COMPLEX COMPONENT 2"/>
    <property type="match status" value="1"/>
</dbReference>
<evidence type="ECO:0000313" key="12">
    <source>
        <dbReference type="Proteomes" id="UP000285326"/>
    </source>
</evidence>
<evidence type="ECO:0000313" key="11">
    <source>
        <dbReference type="EMBL" id="RKF71926.1"/>
    </source>
</evidence>
<proteinExistence type="inferred from homology"/>
<comment type="subcellular location">
    <subcellularLocation>
        <location evidence="1">Golgi apparatus membrane</location>
        <topology evidence="1">Peripheral membrane protein</topology>
    </subcellularLocation>
</comment>
<dbReference type="Pfam" id="PF06148">
    <property type="entry name" value="COG2_N"/>
    <property type="match status" value="1"/>
</dbReference>
<gene>
    <name evidence="11" type="ORF">GcM1_249032</name>
</gene>
<dbReference type="GO" id="GO:0015031">
    <property type="term" value="P:protein transport"/>
    <property type="evidence" value="ECO:0007669"/>
    <property type="project" value="UniProtKB-KW"/>
</dbReference>
<dbReference type="PANTHER" id="PTHR12961:SF0">
    <property type="entry name" value="CONSERVED OLIGOMERIC GOLGI COMPLEX SUBUNIT 2"/>
    <property type="match status" value="1"/>
</dbReference>
<dbReference type="AlphaFoldDB" id="A0A420IBJ4"/>
<dbReference type="Proteomes" id="UP000285326">
    <property type="component" value="Unassembled WGS sequence"/>
</dbReference>
<feature type="compositionally biased region" description="Acidic residues" evidence="9">
    <location>
        <begin position="14"/>
        <end position="24"/>
    </location>
</feature>
<keyword evidence="5" id="KW-0653">Protein transport</keyword>
<name>A0A420IBJ4_9PEZI</name>
<dbReference type="InterPro" id="IPR009316">
    <property type="entry name" value="COG2"/>
</dbReference>
<feature type="domain" description="Conserved oligomeric Golgi complex subunit 2 N-terminal" evidence="10">
    <location>
        <begin position="30"/>
        <end position="101"/>
    </location>
</feature>
<comment type="caution">
    <text evidence="11">The sequence shown here is derived from an EMBL/GenBank/DDBJ whole genome shotgun (WGS) entry which is preliminary data.</text>
</comment>
<evidence type="ECO:0000256" key="4">
    <source>
        <dbReference type="ARBA" id="ARBA00022448"/>
    </source>
</evidence>
<evidence type="ECO:0000259" key="10">
    <source>
        <dbReference type="Pfam" id="PF06148"/>
    </source>
</evidence>
<keyword evidence="6" id="KW-0333">Golgi apparatus</keyword>
<evidence type="ECO:0000256" key="7">
    <source>
        <dbReference type="ARBA" id="ARBA00023136"/>
    </source>
</evidence>
<comment type="similarity">
    <text evidence="2">Belongs to the COG2 family.</text>
</comment>
<protein>
    <recommendedName>
        <fullName evidence="3">Conserved oligomeric Golgi complex subunit 2</fullName>
    </recommendedName>
    <alternativeName>
        <fullName evidence="8">Component of oligomeric Golgi complex 2</fullName>
    </alternativeName>
</protein>
<dbReference type="InterPro" id="IPR024602">
    <property type="entry name" value="COG_su2_N"/>
</dbReference>
<dbReference type="EMBL" id="MCBS01024987">
    <property type="protein sequence ID" value="RKF71926.1"/>
    <property type="molecule type" value="Genomic_DNA"/>
</dbReference>
<keyword evidence="7" id="KW-0472">Membrane</keyword>
<evidence type="ECO:0000256" key="5">
    <source>
        <dbReference type="ARBA" id="ARBA00022927"/>
    </source>
</evidence>